<evidence type="ECO:0000256" key="1">
    <source>
        <dbReference type="ARBA" id="ARBA00007274"/>
    </source>
</evidence>
<dbReference type="Pfam" id="PF00132">
    <property type="entry name" value="Hexapep"/>
    <property type="match status" value="1"/>
</dbReference>
<evidence type="ECO:0008006" key="7">
    <source>
        <dbReference type="Google" id="ProtNLM"/>
    </source>
</evidence>
<gene>
    <name evidence="5" type="ORF">GCM10009433_00370</name>
</gene>
<dbReference type="PANTHER" id="PTHR23416">
    <property type="entry name" value="SIALIC ACID SYNTHASE-RELATED"/>
    <property type="match status" value="1"/>
</dbReference>
<dbReference type="EMBL" id="BAAAGG010000001">
    <property type="protein sequence ID" value="GAA0750936.1"/>
    <property type="molecule type" value="Genomic_DNA"/>
</dbReference>
<evidence type="ECO:0000313" key="6">
    <source>
        <dbReference type="Proteomes" id="UP001500185"/>
    </source>
</evidence>
<dbReference type="PANTHER" id="PTHR23416:SF23">
    <property type="entry name" value="ACETYLTRANSFERASE C18B11.09C-RELATED"/>
    <property type="match status" value="1"/>
</dbReference>
<keyword evidence="3" id="KW-0677">Repeat</keyword>
<keyword evidence="2" id="KW-0808">Transferase</keyword>
<protein>
    <recommendedName>
        <fullName evidence="7">Acetyltransferase</fullName>
    </recommendedName>
</protein>
<keyword evidence="4" id="KW-0012">Acyltransferase</keyword>
<evidence type="ECO:0000256" key="2">
    <source>
        <dbReference type="ARBA" id="ARBA00022679"/>
    </source>
</evidence>
<comment type="caution">
    <text evidence="5">The sequence shown here is derived from an EMBL/GenBank/DDBJ whole genome shotgun (WGS) entry which is preliminary data.</text>
</comment>
<evidence type="ECO:0000256" key="4">
    <source>
        <dbReference type="ARBA" id="ARBA00023315"/>
    </source>
</evidence>
<dbReference type="InterPro" id="IPR001451">
    <property type="entry name" value="Hexapep"/>
</dbReference>
<dbReference type="SUPFAM" id="SSF51161">
    <property type="entry name" value="Trimeric LpxA-like enzymes"/>
    <property type="match status" value="1"/>
</dbReference>
<evidence type="ECO:0000256" key="3">
    <source>
        <dbReference type="ARBA" id="ARBA00022737"/>
    </source>
</evidence>
<dbReference type="PROSITE" id="PS00101">
    <property type="entry name" value="HEXAPEP_TRANSFERASES"/>
    <property type="match status" value="1"/>
</dbReference>
<dbReference type="InterPro" id="IPR011004">
    <property type="entry name" value="Trimer_LpxA-like_sf"/>
</dbReference>
<sequence length="168" mass="18796">MKKIIFVFYLFFLKNTPEDYRPYAIFFPRLRSLAVRLYLKKCGKKLRVKSGAEISPNSVVGFDSELGTRCMVQSNVNIGNNVIMGPDVKIYSRNHKFDSLELPIQKQGKNYYQTKIGNDVWLGAHVIITAGCNVGNHVIIAAGAVVTEDIPDFAIVGGVPAKILKYRN</sequence>
<dbReference type="RefSeq" id="WP_224455389.1">
    <property type="nucleotide sequence ID" value="NZ_BAAAGG010000001.1"/>
</dbReference>
<name>A0ABN1K0A7_9FLAO</name>
<dbReference type="Proteomes" id="UP001500185">
    <property type="component" value="Unassembled WGS sequence"/>
</dbReference>
<keyword evidence="6" id="KW-1185">Reference proteome</keyword>
<dbReference type="InterPro" id="IPR051159">
    <property type="entry name" value="Hexapeptide_acetyltransf"/>
</dbReference>
<reference evidence="5 6" key="1">
    <citation type="journal article" date="2019" name="Int. J. Syst. Evol. Microbiol.">
        <title>The Global Catalogue of Microorganisms (GCM) 10K type strain sequencing project: providing services to taxonomists for standard genome sequencing and annotation.</title>
        <authorList>
            <consortium name="The Broad Institute Genomics Platform"/>
            <consortium name="The Broad Institute Genome Sequencing Center for Infectious Disease"/>
            <person name="Wu L."/>
            <person name="Ma J."/>
        </authorList>
    </citation>
    <scope>NUCLEOTIDE SEQUENCE [LARGE SCALE GENOMIC DNA]</scope>
    <source>
        <strain evidence="5 6">JCM 16231</strain>
    </source>
</reference>
<dbReference type="Gene3D" id="2.160.10.10">
    <property type="entry name" value="Hexapeptide repeat proteins"/>
    <property type="match status" value="1"/>
</dbReference>
<organism evidence="5 6">
    <name type="scientific">Psychroflexus lacisalsi</name>
    <dbReference type="NCBI Taxonomy" id="503928"/>
    <lineage>
        <taxon>Bacteria</taxon>
        <taxon>Pseudomonadati</taxon>
        <taxon>Bacteroidota</taxon>
        <taxon>Flavobacteriia</taxon>
        <taxon>Flavobacteriales</taxon>
        <taxon>Flavobacteriaceae</taxon>
        <taxon>Psychroflexus</taxon>
    </lineage>
</organism>
<accession>A0ABN1K0A7</accession>
<evidence type="ECO:0000313" key="5">
    <source>
        <dbReference type="EMBL" id="GAA0750936.1"/>
    </source>
</evidence>
<comment type="similarity">
    <text evidence="1">Belongs to the transferase hexapeptide repeat family.</text>
</comment>
<dbReference type="CDD" id="cd04647">
    <property type="entry name" value="LbH_MAT_like"/>
    <property type="match status" value="1"/>
</dbReference>
<proteinExistence type="inferred from homology"/>
<dbReference type="InterPro" id="IPR018357">
    <property type="entry name" value="Hexapep_transf_CS"/>
</dbReference>